<evidence type="ECO:0000256" key="5">
    <source>
        <dbReference type="ARBA" id="ARBA00022692"/>
    </source>
</evidence>
<feature type="transmembrane region" description="Helical" evidence="8">
    <location>
        <begin position="107"/>
        <end position="125"/>
    </location>
</feature>
<keyword evidence="10" id="KW-1185">Reference proteome</keyword>
<dbReference type="AlphaFoldDB" id="A0A7D5VBB3"/>
<keyword evidence="7 8" id="KW-0472">Membrane</keyword>
<dbReference type="SUPFAM" id="SSF81345">
    <property type="entry name" value="ABC transporter involved in vitamin B12 uptake, BtuC"/>
    <property type="match status" value="1"/>
</dbReference>
<dbReference type="Gene3D" id="1.10.3470.10">
    <property type="entry name" value="ABC transporter involved in vitamin B12 uptake, BtuC"/>
    <property type="match status" value="1"/>
</dbReference>
<dbReference type="KEGG" id="cfon:HZU75_14250"/>
<feature type="transmembrane region" description="Helical" evidence="8">
    <location>
        <begin position="79"/>
        <end position="100"/>
    </location>
</feature>
<keyword evidence="3" id="KW-0813">Transport</keyword>
<feature type="transmembrane region" description="Helical" evidence="8">
    <location>
        <begin position="131"/>
        <end position="152"/>
    </location>
</feature>
<feature type="transmembrane region" description="Helical" evidence="8">
    <location>
        <begin position="253"/>
        <end position="281"/>
    </location>
</feature>
<accession>A0A7D5VBB3</accession>
<dbReference type="RefSeq" id="WP_180306670.1">
    <property type="nucleotide sequence ID" value="NZ_CP058952.1"/>
</dbReference>
<evidence type="ECO:0000256" key="7">
    <source>
        <dbReference type="ARBA" id="ARBA00023136"/>
    </source>
</evidence>
<keyword evidence="6 8" id="KW-1133">Transmembrane helix</keyword>
<dbReference type="EMBL" id="CP058952">
    <property type="protein sequence ID" value="QLI82594.1"/>
    <property type="molecule type" value="Genomic_DNA"/>
</dbReference>
<dbReference type="GO" id="GO:0005886">
    <property type="term" value="C:plasma membrane"/>
    <property type="evidence" value="ECO:0007669"/>
    <property type="project" value="UniProtKB-SubCell"/>
</dbReference>
<evidence type="ECO:0000256" key="2">
    <source>
        <dbReference type="ARBA" id="ARBA00007935"/>
    </source>
</evidence>
<protein>
    <submittedName>
        <fullName evidence="9">Iron ABC transporter permease</fullName>
    </submittedName>
</protein>
<dbReference type="PANTHER" id="PTHR30472">
    <property type="entry name" value="FERRIC ENTEROBACTIN TRANSPORT SYSTEM PERMEASE PROTEIN"/>
    <property type="match status" value="1"/>
</dbReference>
<evidence type="ECO:0000256" key="6">
    <source>
        <dbReference type="ARBA" id="ARBA00022989"/>
    </source>
</evidence>
<organism evidence="9 10">
    <name type="scientific">Chitinibacter fontanus</name>
    <dbReference type="NCBI Taxonomy" id="1737446"/>
    <lineage>
        <taxon>Bacteria</taxon>
        <taxon>Pseudomonadati</taxon>
        <taxon>Pseudomonadota</taxon>
        <taxon>Betaproteobacteria</taxon>
        <taxon>Neisseriales</taxon>
        <taxon>Chitinibacteraceae</taxon>
        <taxon>Chitinibacter</taxon>
    </lineage>
</organism>
<feature type="transmembrane region" description="Helical" evidence="8">
    <location>
        <begin position="293"/>
        <end position="312"/>
    </location>
</feature>
<feature type="transmembrane region" description="Helical" evidence="8">
    <location>
        <begin position="159"/>
        <end position="183"/>
    </location>
</feature>
<comment type="subcellular location">
    <subcellularLocation>
        <location evidence="1">Cell membrane</location>
        <topology evidence="1">Multi-pass membrane protein</topology>
    </subcellularLocation>
</comment>
<dbReference type="InterPro" id="IPR000522">
    <property type="entry name" value="ABC_transptr_permease_BtuC"/>
</dbReference>
<comment type="similarity">
    <text evidence="2">Belongs to the binding-protein-dependent transport system permease family. FecCD subfamily.</text>
</comment>
<name>A0A7D5VBB3_9NEIS</name>
<dbReference type="GO" id="GO:0033214">
    <property type="term" value="P:siderophore-iron import into cell"/>
    <property type="evidence" value="ECO:0007669"/>
    <property type="project" value="TreeGrafter"/>
</dbReference>
<evidence type="ECO:0000313" key="9">
    <source>
        <dbReference type="EMBL" id="QLI82594.1"/>
    </source>
</evidence>
<sequence>MSAAVLTKPHSERHTRSPAGVTLLLAFCLLLLLMLSLVKGAVSIPLQALPNMVWGDIPAEQVELTMWQSLLIEVRLPRALFAALAGGVLALTGVLAQALFRNPLAEPALVGMVSGGALGAVSIIVLGGGSFLLLAPAAFIGSLITTVCAYHLGRRYPGVAGLLLAGVAINAICFSLIGLFTYWADETQLRTLTFWNMGSLAGARWSLLAWLTPWLLAGSLLALRYWRGLNALLLGEREALHLGFPIKALRRQLIVLMALLVGPLVAATGGIGFIGLVVPHLLRMILGADHRHLLPAAMLGGACALVAADWLARIVVMPAELPIGIVTSLIGGPFFLYLLIKGRPA</sequence>
<proteinExistence type="inferred from homology"/>
<dbReference type="Proteomes" id="UP000510822">
    <property type="component" value="Chromosome"/>
</dbReference>
<feature type="transmembrane region" description="Helical" evidence="8">
    <location>
        <begin position="319"/>
        <end position="340"/>
    </location>
</feature>
<gene>
    <name evidence="9" type="ORF">HZU75_14250</name>
</gene>
<dbReference type="InterPro" id="IPR037294">
    <property type="entry name" value="ABC_BtuC-like"/>
</dbReference>
<evidence type="ECO:0000313" key="10">
    <source>
        <dbReference type="Proteomes" id="UP000510822"/>
    </source>
</evidence>
<evidence type="ECO:0000256" key="4">
    <source>
        <dbReference type="ARBA" id="ARBA00022475"/>
    </source>
</evidence>
<evidence type="ECO:0000256" key="8">
    <source>
        <dbReference type="SAM" id="Phobius"/>
    </source>
</evidence>
<dbReference type="FunFam" id="1.10.3470.10:FF:000001">
    <property type="entry name" value="Vitamin B12 ABC transporter permease BtuC"/>
    <property type="match status" value="1"/>
</dbReference>
<keyword evidence="5 8" id="KW-0812">Transmembrane</keyword>
<evidence type="ECO:0000256" key="1">
    <source>
        <dbReference type="ARBA" id="ARBA00004651"/>
    </source>
</evidence>
<evidence type="ECO:0000256" key="3">
    <source>
        <dbReference type="ARBA" id="ARBA00022448"/>
    </source>
</evidence>
<keyword evidence="4" id="KW-1003">Cell membrane</keyword>
<dbReference type="PANTHER" id="PTHR30472:SF25">
    <property type="entry name" value="ABC TRANSPORTER PERMEASE PROTEIN MJ0876-RELATED"/>
    <property type="match status" value="1"/>
</dbReference>
<feature type="transmembrane region" description="Helical" evidence="8">
    <location>
        <begin position="203"/>
        <end position="223"/>
    </location>
</feature>
<dbReference type="CDD" id="cd06550">
    <property type="entry name" value="TM_ABC_iron-siderophores_like"/>
    <property type="match status" value="1"/>
</dbReference>
<dbReference type="Pfam" id="PF01032">
    <property type="entry name" value="FecCD"/>
    <property type="match status" value="1"/>
</dbReference>
<reference evidence="9 10" key="1">
    <citation type="journal article" date="2016" name="Int. J. Syst. Evol. Microbiol.">
        <title>Chitinibacter fontanus sp. nov., isolated from a spring.</title>
        <authorList>
            <person name="Sheu S.Y."/>
            <person name="Li Y.S."/>
            <person name="Young C.C."/>
            <person name="Chen W.M."/>
        </authorList>
    </citation>
    <scope>NUCLEOTIDE SEQUENCE [LARGE SCALE GENOMIC DNA]</scope>
    <source>
        <strain evidence="9 10">STM-7</strain>
    </source>
</reference>
<dbReference type="GO" id="GO:0022857">
    <property type="term" value="F:transmembrane transporter activity"/>
    <property type="evidence" value="ECO:0007669"/>
    <property type="project" value="InterPro"/>
</dbReference>